<proteinExistence type="predicted"/>
<dbReference type="STRING" id="252246.SAMN05421799_11084"/>
<dbReference type="Pfam" id="PF00005">
    <property type="entry name" value="ABC_tran"/>
    <property type="match status" value="1"/>
</dbReference>
<evidence type="ECO:0000256" key="3">
    <source>
        <dbReference type="ARBA" id="ARBA00022840"/>
    </source>
</evidence>
<dbReference type="PROSITE" id="PS50893">
    <property type="entry name" value="ABC_TRANSPORTER_2"/>
    <property type="match status" value="1"/>
</dbReference>
<sequence>MSNVLAVRNVSKQMGGRHALSSVSFSVHHGSIHALLGANGSGKTTMLRVLAGLYRPDAGEIDWMGQCVLPWADPAWRTELALVDPLISPPGRLTLEEWGALGARMYANWDEHRFITLITNLELPRKERIRRLSLGMLTQAKLAFALAVRPRLLLLDEPTTGLDPVVRRQMWQWLLAEIADAGTTAVLATHDIDDMEQLADSATVFFKGRAVWSGELEEAKAQFAKVVVRATGIRALASLAPAVAWQTSGHGEWSAMVERDALPALTAQLREAGVNQMMVQERLPLDEWFRWLMRREGYVRDSDKIS</sequence>
<protein>
    <submittedName>
        <fullName evidence="5">ABC-2 type transport system ATP-binding protein</fullName>
    </submittedName>
</protein>
<gene>
    <name evidence="5" type="ORF">SAMN05421799_11084</name>
</gene>
<evidence type="ECO:0000313" key="6">
    <source>
        <dbReference type="Proteomes" id="UP000186156"/>
    </source>
</evidence>
<dbReference type="PANTHER" id="PTHR42939:SF1">
    <property type="entry name" value="ABC TRANSPORTER ATP-BINDING PROTEIN ALBC-RELATED"/>
    <property type="match status" value="1"/>
</dbReference>
<evidence type="ECO:0000259" key="4">
    <source>
        <dbReference type="PROSITE" id="PS50893"/>
    </source>
</evidence>
<dbReference type="EMBL" id="FTOO01000010">
    <property type="protein sequence ID" value="SIT03523.1"/>
    <property type="molecule type" value="Genomic_DNA"/>
</dbReference>
<dbReference type="CDD" id="cd03230">
    <property type="entry name" value="ABC_DR_subfamily_A"/>
    <property type="match status" value="1"/>
</dbReference>
<dbReference type="SMART" id="SM00382">
    <property type="entry name" value="AAA"/>
    <property type="match status" value="1"/>
</dbReference>
<dbReference type="AlphaFoldDB" id="A0A1N7NYW5"/>
<feature type="domain" description="ABC transporter" evidence="4">
    <location>
        <begin position="5"/>
        <end position="232"/>
    </location>
</feature>
<keyword evidence="1" id="KW-0813">Transport</keyword>
<evidence type="ECO:0000313" key="5">
    <source>
        <dbReference type="EMBL" id="SIT03523.1"/>
    </source>
</evidence>
<keyword evidence="6" id="KW-1185">Reference proteome</keyword>
<dbReference type="Gene3D" id="3.40.50.300">
    <property type="entry name" value="P-loop containing nucleotide triphosphate hydrolases"/>
    <property type="match status" value="1"/>
</dbReference>
<organism evidence="5 6">
    <name type="scientific">Alicyclobacillus vulcanalis</name>
    <dbReference type="NCBI Taxonomy" id="252246"/>
    <lineage>
        <taxon>Bacteria</taxon>
        <taxon>Bacillati</taxon>
        <taxon>Bacillota</taxon>
        <taxon>Bacilli</taxon>
        <taxon>Bacillales</taxon>
        <taxon>Alicyclobacillaceae</taxon>
        <taxon>Alicyclobacillus</taxon>
    </lineage>
</organism>
<dbReference type="PANTHER" id="PTHR42939">
    <property type="entry name" value="ABC TRANSPORTER ATP-BINDING PROTEIN ALBC-RELATED"/>
    <property type="match status" value="1"/>
</dbReference>
<evidence type="ECO:0000256" key="1">
    <source>
        <dbReference type="ARBA" id="ARBA00022448"/>
    </source>
</evidence>
<dbReference type="InterPro" id="IPR003439">
    <property type="entry name" value="ABC_transporter-like_ATP-bd"/>
</dbReference>
<keyword evidence="3 5" id="KW-0067">ATP-binding</keyword>
<keyword evidence="2" id="KW-0547">Nucleotide-binding</keyword>
<dbReference type="GO" id="GO:0016887">
    <property type="term" value="F:ATP hydrolysis activity"/>
    <property type="evidence" value="ECO:0007669"/>
    <property type="project" value="InterPro"/>
</dbReference>
<accession>A0A1N7NYW5</accession>
<evidence type="ECO:0000256" key="2">
    <source>
        <dbReference type="ARBA" id="ARBA00022741"/>
    </source>
</evidence>
<dbReference type="InterPro" id="IPR003593">
    <property type="entry name" value="AAA+_ATPase"/>
</dbReference>
<reference evidence="6" key="1">
    <citation type="submission" date="2017-01" db="EMBL/GenBank/DDBJ databases">
        <authorList>
            <person name="Varghese N."/>
            <person name="Submissions S."/>
        </authorList>
    </citation>
    <scope>NUCLEOTIDE SEQUENCE [LARGE SCALE GENOMIC DNA]</scope>
    <source>
        <strain evidence="6">DSM 16176</strain>
    </source>
</reference>
<dbReference type="RefSeq" id="WP_076348287.1">
    <property type="nucleotide sequence ID" value="NZ_FTOO01000010.1"/>
</dbReference>
<dbReference type="InterPro" id="IPR027417">
    <property type="entry name" value="P-loop_NTPase"/>
</dbReference>
<dbReference type="InterPro" id="IPR051782">
    <property type="entry name" value="ABC_Transporter_VariousFunc"/>
</dbReference>
<dbReference type="Proteomes" id="UP000186156">
    <property type="component" value="Unassembled WGS sequence"/>
</dbReference>
<dbReference type="SUPFAM" id="SSF52540">
    <property type="entry name" value="P-loop containing nucleoside triphosphate hydrolases"/>
    <property type="match status" value="1"/>
</dbReference>
<dbReference type="GO" id="GO:0005524">
    <property type="term" value="F:ATP binding"/>
    <property type="evidence" value="ECO:0007669"/>
    <property type="project" value="UniProtKB-KW"/>
</dbReference>
<name>A0A1N7NYW5_9BACL</name>
<dbReference type="OrthoDB" id="2290519at2"/>